<gene>
    <name evidence="1" type="ORF">CRV2_00001115</name>
</gene>
<dbReference type="Proteomes" id="UP000836387">
    <property type="component" value="Unassembled WGS sequence"/>
</dbReference>
<evidence type="ECO:0000313" key="2">
    <source>
        <dbReference type="Proteomes" id="UP000836387"/>
    </source>
</evidence>
<reference evidence="1" key="1">
    <citation type="submission" date="2020-04" db="EMBL/GenBank/DDBJ databases">
        <authorList>
            <person name="Broberg M."/>
        </authorList>
    </citation>
    <scope>NUCLEOTIDE SEQUENCE</scope>
</reference>
<comment type="caution">
    <text evidence="1">The sequence shown here is derived from an EMBL/GenBank/DDBJ whole genome shotgun (WGS) entry which is preliminary data.</text>
</comment>
<reference evidence="1" key="2">
    <citation type="submission" date="2021-10" db="EMBL/GenBank/DDBJ databases">
        <authorList>
            <person name="Piombo E."/>
        </authorList>
    </citation>
    <scope>NUCLEOTIDE SEQUENCE</scope>
</reference>
<proteinExistence type="predicted"/>
<protein>
    <submittedName>
        <fullName evidence="1">Uncharacterized protein</fullName>
    </submittedName>
</protein>
<accession>A0ACA9TSN1</accession>
<evidence type="ECO:0000313" key="1">
    <source>
        <dbReference type="EMBL" id="CAG9943951.1"/>
    </source>
</evidence>
<dbReference type="EMBL" id="CADEHS020000007">
    <property type="protein sequence ID" value="CAG9943951.1"/>
    <property type="molecule type" value="Genomic_DNA"/>
</dbReference>
<keyword evidence="2" id="KW-1185">Reference proteome</keyword>
<organism evidence="1 2">
    <name type="scientific">Clonostachys rosea f. rosea IK726</name>
    <dbReference type="NCBI Taxonomy" id="1349383"/>
    <lineage>
        <taxon>Eukaryota</taxon>
        <taxon>Fungi</taxon>
        <taxon>Dikarya</taxon>
        <taxon>Ascomycota</taxon>
        <taxon>Pezizomycotina</taxon>
        <taxon>Sordariomycetes</taxon>
        <taxon>Hypocreomycetidae</taxon>
        <taxon>Hypocreales</taxon>
        <taxon>Bionectriaceae</taxon>
        <taxon>Clonostachys</taxon>
    </lineage>
</organism>
<name>A0ACA9TSN1_BIOOC</name>
<sequence>MSASSSRRVSSRPITKSELLNKVIRGDLDSFLRDFKTRPEMINQLSEYLKYRPEWEQPRDLLPVDELEQRLDLAEKFQTWKRKKLAEKAKKADPDDDEAQKQAMGWKLNRLAYAACMTMPLSLLVQYTTTNDEEQSSKINNPRKRSGTQRPGSKKAGKRRIGSHERTDVDPGADSATEENVHSAQDPPYQESVGRNAAQRRLALQHDEGLCRISGTPKPEVAHIIPFSFTNNTSNVDRTQKFARSFDLFGTSIRVSAMISGDYGLGDTDSFRNMLCLERNLHANWDKGLLGIKYLGSIDIPDQKVTEVTLQVVWMPMVKALGLKCEDPIDLDYERDKTSGFAYTLKSRAETAPGYKLFKDPGWPIVSGDRFTVRRPSGRGALDFVEFIKLRWHLGLLAAISGAAEDPDFIYGQDDDFEKQVSGYGRVRRQVERERAERELEAKNRRAAQAQSPSKGKQRVPALRPETPQPSPSMPGDLGDITNLPIRRRPGSASKESSPTKTSTRSLTEASTQQQTAAGSGSSESVQVRGRPENRPSREDDGE</sequence>